<proteinExistence type="predicted"/>
<dbReference type="EMBL" id="MU801981">
    <property type="protein sequence ID" value="KAJ3984720.1"/>
    <property type="molecule type" value="Genomic_DNA"/>
</dbReference>
<gene>
    <name evidence="2" type="ORF">F5890DRAFT_1515224</name>
</gene>
<accession>A0AA38PZU9</accession>
<dbReference type="Proteomes" id="UP001163850">
    <property type="component" value="Unassembled WGS sequence"/>
</dbReference>
<evidence type="ECO:0000256" key="1">
    <source>
        <dbReference type="SAM" id="SignalP"/>
    </source>
</evidence>
<feature type="signal peptide" evidence="1">
    <location>
        <begin position="1"/>
        <end position="22"/>
    </location>
</feature>
<protein>
    <submittedName>
        <fullName evidence="2">Uncharacterized protein</fullName>
    </submittedName>
</protein>
<evidence type="ECO:0000313" key="2">
    <source>
        <dbReference type="EMBL" id="KAJ3984720.1"/>
    </source>
</evidence>
<organism evidence="2 3">
    <name type="scientific">Lentinula detonsa</name>
    <dbReference type="NCBI Taxonomy" id="2804962"/>
    <lineage>
        <taxon>Eukaryota</taxon>
        <taxon>Fungi</taxon>
        <taxon>Dikarya</taxon>
        <taxon>Basidiomycota</taxon>
        <taxon>Agaricomycotina</taxon>
        <taxon>Agaricomycetes</taxon>
        <taxon>Agaricomycetidae</taxon>
        <taxon>Agaricales</taxon>
        <taxon>Marasmiineae</taxon>
        <taxon>Omphalotaceae</taxon>
        <taxon>Lentinula</taxon>
    </lineage>
</organism>
<dbReference type="AlphaFoldDB" id="A0AA38PZU9"/>
<feature type="chain" id="PRO_5041246616" evidence="1">
    <location>
        <begin position="23"/>
        <end position="120"/>
    </location>
</feature>
<comment type="caution">
    <text evidence="2">The sequence shown here is derived from an EMBL/GenBank/DDBJ whole genome shotgun (WGS) entry which is preliminary data.</text>
</comment>
<evidence type="ECO:0000313" key="3">
    <source>
        <dbReference type="Proteomes" id="UP001163850"/>
    </source>
</evidence>
<name>A0AA38PZU9_9AGAR</name>
<keyword evidence="1" id="KW-0732">Signal</keyword>
<sequence>MRTASILLLVFTILAVSNPLVAVKIPKGIKNALTFKKPIKIDAYSDQGCQSGYLGTLKGYVGSGRHELEAEGLCLEFVLSFPAECSLEVELNDGRVQRFRKQYEAGGMLQGAFKSVAVEC</sequence>
<reference evidence="2" key="1">
    <citation type="submission" date="2022-08" db="EMBL/GenBank/DDBJ databases">
        <authorList>
            <consortium name="DOE Joint Genome Institute"/>
            <person name="Min B."/>
            <person name="Riley R."/>
            <person name="Sierra-Patev S."/>
            <person name="Naranjo-Ortiz M."/>
            <person name="Looney B."/>
            <person name="Konkel Z."/>
            <person name="Slot J.C."/>
            <person name="Sakamoto Y."/>
            <person name="Steenwyk J.L."/>
            <person name="Rokas A."/>
            <person name="Carro J."/>
            <person name="Camarero S."/>
            <person name="Ferreira P."/>
            <person name="Molpeceres G."/>
            <person name="Ruiz-Duenas F.J."/>
            <person name="Serrano A."/>
            <person name="Henrissat B."/>
            <person name="Drula E."/>
            <person name="Hughes K.W."/>
            <person name="Mata J.L."/>
            <person name="Ishikawa N.K."/>
            <person name="Vargas-Isla R."/>
            <person name="Ushijima S."/>
            <person name="Smith C.A."/>
            <person name="Ahrendt S."/>
            <person name="Andreopoulos W."/>
            <person name="He G."/>
            <person name="Labutti K."/>
            <person name="Lipzen A."/>
            <person name="Ng V."/>
            <person name="Sandor L."/>
            <person name="Barry K."/>
            <person name="Martinez A.T."/>
            <person name="Xiao Y."/>
            <person name="Gibbons J.G."/>
            <person name="Terashima K."/>
            <person name="Hibbett D.S."/>
            <person name="Grigoriev I.V."/>
        </authorList>
    </citation>
    <scope>NUCLEOTIDE SEQUENCE</scope>
    <source>
        <strain evidence="2">TFB7829</strain>
    </source>
</reference>